<name>A0ABS2GD26_9FIRM</name>
<dbReference type="SMART" id="SM00530">
    <property type="entry name" value="HTH_XRE"/>
    <property type="match status" value="1"/>
</dbReference>
<keyword evidence="4" id="KW-1185">Reference proteome</keyword>
<accession>A0ABS2GD26</accession>
<organism evidence="3 4">
    <name type="scientific">Veillonella magna</name>
    <dbReference type="NCBI Taxonomy" id="464322"/>
    <lineage>
        <taxon>Bacteria</taxon>
        <taxon>Bacillati</taxon>
        <taxon>Bacillota</taxon>
        <taxon>Negativicutes</taxon>
        <taxon>Veillonellales</taxon>
        <taxon>Veillonellaceae</taxon>
        <taxon>Veillonella</taxon>
    </lineage>
</organism>
<evidence type="ECO:0000259" key="2">
    <source>
        <dbReference type="PROSITE" id="PS50943"/>
    </source>
</evidence>
<dbReference type="SUPFAM" id="SSF47413">
    <property type="entry name" value="lambda repressor-like DNA-binding domains"/>
    <property type="match status" value="1"/>
</dbReference>
<protein>
    <submittedName>
        <fullName evidence="3">Helix-turn-helix transcriptional regulator</fullName>
    </submittedName>
</protein>
<dbReference type="PROSITE" id="PS50943">
    <property type="entry name" value="HTH_CROC1"/>
    <property type="match status" value="1"/>
</dbReference>
<dbReference type="RefSeq" id="WP_205087227.1">
    <property type="nucleotide sequence ID" value="NZ_JACJLA010000001.1"/>
</dbReference>
<dbReference type="InterPro" id="IPR001387">
    <property type="entry name" value="Cro/C1-type_HTH"/>
</dbReference>
<dbReference type="Gene3D" id="1.10.260.40">
    <property type="entry name" value="lambda repressor-like DNA-binding domains"/>
    <property type="match status" value="1"/>
</dbReference>
<dbReference type="Proteomes" id="UP000707138">
    <property type="component" value="Unassembled WGS sequence"/>
</dbReference>
<reference evidence="3 4" key="1">
    <citation type="journal article" date="2021" name="Sci. Rep.">
        <title>The distribution of antibiotic resistance genes in chicken gut microbiota commensals.</title>
        <authorList>
            <person name="Juricova H."/>
            <person name="Matiasovicova J."/>
            <person name="Kubasova T."/>
            <person name="Cejkova D."/>
            <person name="Rychlik I."/>
        </authorList>
    </citation>
    <scope>NUCLEOTIDE SEQUENCE [LARGE SCALE GENOMIC DNA]</scope>
    <source>
        <strain evidence="3 4">An537</strain>
    </source>
</reference>
<dbReference type="Pfam" id="PF01381">
    <property type="entry name" value="HTH_3"/>
    <property type="match status" value="1"/>
</dbReference>
<evidence type="ECO:0000313" key="3">
    <source>
        <dbReference type="EMBL" id="MBM6911911.1"/>
    </source>
</evidence>
<dbReference type="InterPro" id="IPR010982">
    <property type="entry name" value="Lambda_DNA-bd_dom_sf"/>
</dbReference>
<comment type="caution">
    <text evidence="3">The sequence shown here is derived from an EMBL/GenBank/DDBJ whole genome shotgun (WGS) entry which is preliminary data.</text>
</comment>
<evidence type="ECO:0000313" key="4">
    <source>
        <dbReference type="Proteomes" id="UP000707138"/>
    </source>
</evidence>
<sequence length="119" mass="13040">MNSIKRKDALDFIDSFLTTEEIAETDLRVALVGELIEAREKRGVSQRRLESLSGVKQPVIARIERGASIPKIDTLLKLLTPLGKTLAVVPLKKTHPLNEYKSKTSNGKGECGIEAQGSL</sequence>
<evidence type="ECO:0000256" key="1">
    <source>
        <dbReference type="SAM" id="MobiDB-lite"/>
    </source>
</evidence>
<dbReference type="EMBL" id="JACJLA010000001">
    <property type="protein sequence ID" value="MBM6911911.1"/>
    <property type="molecule type" value="Genomic_DNA"/>
</dbReference>
<dbReference type="CDD" id="cd00093">
    <property type="entry name" value="HTH_XRE"/>
    <property type="match status" value="1"/>
</dbReference>
<proteinExistence type="predicted"/>
<gene>
    <name evidence="3" type="ORF">H6A01_01035</name>
</gene>
<feature type="domain" description="HTH cro/C1-type" evidence="2">
    <location>
        <begin position="35"/>
        <end position="89"/>
    </location>
</feature>
<feature type="region of interest" description="Disordered" evidence="1">
    <location>
        <begin position="99"/>
        <end position="119"/>
    </location>
</feature>